<organism evidence="2 3">
    <name type="scientific">Flavobacterium cheonhonense</name>
    <dbReference type="NCBI Taxonomy" id="706185"/>
    <lineage>
        <taxon>Bacteria</taxon>
        <taxon>Pseudomonadati</taxon>
        <taxon>Bacteroidota</taxon>
        <taxon>Flavobacteriia</taxon>
        <taxon>Flavobacteriales</taxon>
        <taxon>Flavobacteriaceae</taxon>
        <taxon>Flavobacterium</taxon>
    </lineage>
</organism>
<accession>A0ABP7TQF7</accession>
<protein>
    <submittedName>
        <fullName evidence="2">Uncharacterized protein</fullName>
    </submittedName>
</protein>
<evidence type="ECO:0000313" key="2">
    <source>
        <dbReference type="EMBL" id="GAA4029784.1"/>
    </source>
</evidence>
<name>A0ABP7TQF7_9FLAO</name>
<proteinExistence type="predicted"/>
<sequence length="101" mass="11788">MFQLVKRLFDILFNTFVLGMVIIVLLPVVVLVYIQTFFLELLTPSLNTYSIYKTATQIGQFFKEIKFIVLYHAGEALMLIRDRLELEIKNVLYLNKAQNAL</sequence>
<keyword evidence="3" id="KW-1185">Reference proteome</keyword>
<dbReference type="RefSeq" id="WP_324691454.1">
    <property type="nucleotide sequence ID" value="NZ_BAABCR010000014.1"/>
</dbReference>
<dbReference type="Proteomes" id="UP001500968">
    <property type="component" value="Unassembled WGS sequence"/>
</dbReference>
<evidence type="ECO:0000313" key="3">
    <source>
        <dbReference type="Proteomes" id="UP001500968"/>
    </source>
</evidence>
<evidence type="ECO:0000256" key="1">
    <source>
        <dbReference type="SAM" id="Phobius"/>
    </source>
</evidence>
<feature type="transmembrane region" description="Helical" evidence="1">
    <location>
        <begin position="12"/>
        <end position="34"/>
    </location>
</feature>
<comment type="caution">
    <text evidence="2">The sequence shown here is derived from an EMBL/GenBank/DDBJ whole genome shotgun (WGS) entry which is preliminary data.</text>
</comment>
<gene>
    <name evidence="2" type="ORF">GCM10022386_12010</name>
</gene>
<dbReference type="EMBL" id="BAABCR010000014">
    <property type="protein sequence ID" value="GAA4029784.1"/>
    <property type="molecule type" value="Genomic_DNA"/>
</dbReference>
<keyword evidence="1" id="KW-0472">Membrane</keyword>
<keyword evidence="1" id="KW-0812">Transmembrane</keyword>
<reference evidence="3" key="1">
    <citation type="journal article" date="2019" name="Int. J. Syst. Evol. Microbiol.">
        <title>The Global Catalogue of Microorganisms (GCM) 10K type strain sequencing project: providing services to taxonomists for standard genome sequencing and annotation.</title>
        <authorList>
            <consortium name="The Broad Institute Genomics Platform"/>
            <consortium name="The Broad Institute Genome Sequencing Center for Infectious Disease"/>
            <person name="Wu L."/>
            <person name="Ma J."/>
        </authorList>
    </citation>
    <scope>NUCLEOTIDE SEQUENCE [LARGE SCALE GENOMIC DNA]</scope>
    <source>
        <strain evidence="3">JCM 17064</strain>
    </source>
</reference>
<keyword evidence="1" id="KW-1133">Transmembrane helix</keyword>